<feature type="region of interest" description="Disordered" evidence="1">
    <location>
        <begin position="100"/>
        <end position="122"/>
    </location>
</feature>
<sequence>MVAIVRCVPACRTGGSGGAVAAVRGPRPLSGTTTGPRATRVTATARGCFRPHSVTAAPQDDRTRFTSHPFSSGALSRPSRGSSFRVVSCSDTRCRVDRSAAPRARSAGAKISSVLLHKAHPQ</sequence>
<protein>
    <submittedName>
        <fullName evidence="2">Uncharacterized protein</fullName>
    </submittedName>
</protein>
<proteinExistence type="predicted"/>
<accession>A0A7G7BS72</accession>
<dbReference type="KEGG" id="sfiy:F0344_29510"/>
<organism evidence="2 3">
    <name type="scientific">Streptomyces finlayi</name>
    <dbReference type="NCBI Taxonomy" id="67296"/>
    <lineage>
        <taxon>Bacteria</taxon>
        <taxon>Bacillati</taxon>
        <taxon>Actinomycetota</taxon>
        <taxon>Actinomycetes</taxon>
        <taxon>Kitasatosporales</taxon>
        <taxon>Streptomycetaceae</taxon>
        <taxon>Streptomyces</taxon>
    </lineage>
</organism>
<dbReference type="Proteomes" id="UP000515307">
    <property type="component" value="Chromosome"/>
</dbReference>
<feature type="compositionally biased region" description="Low complexity" evidence="1">
    <location>
        <begin position="19"/>
        <end position="28"/>
    </location>
</feature>
<keyword evidence="3" id="KW-1185">Reference proteome</keyword>
<reference evidence="3" key="1">
    <citation type="submission" date="2019-10" db="EMBL/GenBank/DDBJ databases">
        <title>Antimicrobial potential of Antarctic Bacteria.</title>
        <authorList>
            <person name="Benaud N."/>
            <person name="Edwards R.J."/>
            <person name="Ferrari B.C."/>
        </authorList>
    </citation>
    <scope>NUCLEOTIDE SEQUENCE [LARGE SCALE GENOMIC DNA]</scope>
    <source>
        <strain evidence="3">NBSH44</strain>
    </source>
</reference>
<dbReference type="AlphaFoldDB" id="A0A7G7BS72"/>
<gene>
    <name evidence="2" type="ORF">F0344_29510</name>
</gene>
<evidence type="ECO:0000256" key="1">
    <source>
        <dbReference type="SAM" id="MobiDB-lite"/>
    </source>
</evidence>
<feature type="compositionally biased region" description="Polar residues" evidence="1">
    <location>
        <begin position="66"/>
        <end position="82"/>
    </location>
</feature>
<feature type="region of interest" description="Disordered" evidence="1">
    <location>
        <begin position="18"/>
        <end position="38"/>
    </location>
</feature>
<evidence type="ECO:0000313" key="2">
    <source>
        <dbReference type="EMBL" id="QNE78187.1"/>
    </source>
</evidence>
<feature type="region of interest" description="Disordered" evidence="1">
    <location>
        <begin position="50"/>
        <end position="82"/>
    </location>
</feature>
<evidence type="ECO:0000313" key="3">
    <source>
        <dbReference type="Proteomes" id="UP000515307"/>
    </source>
</evidence>
<dbReference type="EMBL" id="CP045702">
    <property type="protein sequence ID" value="QNE78187.1"/>
    <property type="molecule type" value="Genomic_DNA"/>
</dbReference>
<name>A0A7G7BS72_9ACTN</name>